<accession>A0A399EX50</accession>
<dbReference type="InterPro" id="IPR010155">
    <property type="entry name" value="CRISPR-assoc_prot_Cas5d"/>
</dbReference>
<dbReference type="NCBIfam" id="TIGR02593">
    <property type="entry name" value="CRISPR_cas5"/>
    <property type="match status" value="1"/>
</dbReference>
<dbReference type="EC" id="3.1.-.-" evidence="2"/>
<reference evidence="3 4" key="1">
    <citation type="submission" date="2018-08" db="EMBL/GenBank/DDBJ databases">
        <title>Meiothermus roseus NBRC 110900 genome sequencing project.</title>
        <authorList>
            <person name="Da Costa M.S."/>
            <person name="Albuquerque L."/>
            <person name="Raposo P."/>
            <person name="Froufe H.J.C."/>
            <person name="Barroso C.S."/>
            <person name="Egas C."/>
        </authorList>
    </citation>
    <scope>NUCLEOTIDE SEQUENCE [LARGE SCALE GENOMIC DNA]</scope>
    <source>
        <strain evidence="3 4">NBRC 110900</strain>
    </source>
</reference>
<organism evidence="3 4">
    <name type="scientific">Calidithermus roseus</name>
    <dbReference type="NCBI Taxonomy" id="1644118"/>
    <lineage>
        <taxon>Bacteria</taxon>
        <taxon>Thermotogati</taxon>
        <taxon>Deinococcota</taxon>
        <taxon>Deinococci</taxon>
        <taxon>Thermales</taxon>
        <taxon>Thermaceae</taxon>
        <taxon>Calidithermus</taxon>
    </lineage>
</organism>
<dbReference type="InterPro" id="IPR013422">
    <property type="entry name" value="CRISPR-assoc_prot_Cas5_N"/>
</dbReference>
<dbReference type="GO" id="GO:0043571">
    <property type="term" value="P:maintenance of CRISPR repeat elements"/>
    <property type="evidence" value="ECO:0007669"/>
    <property type="project" value="UniProtKB-UniRule"/>
</dbReference>
<comment type="similarity">
    <text evidence="2">Belongs to the CRISPR-associated protein Cas5 family. Subtype I-C/Dvulg subfamily.</text>
</comment>
<keyword evidence="1 2" id="KW-0051">Antiviral defense</keyword>
<dbReference type="RefSeq" id="WP_119277144.1">
    <property type="nucleotide sequence ID" value="NZ_QWLA01000025.1"/>
</dbReference>
<comment type="function">
    <text evidence="2">CRISPR (clustered regularly interspaced short palindromic repeat) is an adaptive immune system that provides protection against mobile genetic elements (viruses, transposable elements and conjugative plasmids). CRISPR clusters contain spacers, sequences complementary to antecedent mobile elements, and target invading nucleic acids. CRISPR clusters are transcribed and processed into CRISPR RNA (crRNA).</text>
</comment>
<dbReference type="NCBIfam" id="TIGR01876">
    <property type="entry name" value="cas_Cas5d"/>
    <property type="match status" value="1"/>
</dbReference>
<dbReference type="Proteomes" id="UP000265341">
    <property type="component" value="Unassembled WGS sequence"/>
</dbReference>
<dbReference type="EMBL" id="QWLA01000025">
    <property type="protein sequence ID" value="RIH86861.1"/>
    <property type="molecule type" value="Genomic_DNA"/>
</dbReference>
<dbReference type="GO" id="GO:0016787">
    <property type="term" value="F:hydrolase activity"/>
    <property type="evidence" value="ECO:0007669"/>
    <property type="project" value="UniProtKB-KW"/>
</dbReference>
<keyword evidence="2 3" id="KW-0378">Hydrolase</keyword>
<dbReference type="OrthoDB" id="5621871at2"/>
<keyword evidence="4" id="KW-1185">Reference proteome</keyword>
<name>A0A399EX50_9DEIN</name>
<evidence type="ECO:0000256" key="1">
    <source>
        <dbReference type="ARBA" id="ARBA00023118"/>
    </source>
</evidence>
<comment type="caution">
    <text evidence="3">The sequence shown here is derived from an EMBL/GenBank/DDBJ whole genome shotgun (WGS) entry which is preliminary data.</text>
</comment>
<dbReference type="GO" id="GO:0004519">
    <property type="term" value="F:endonuclease activity"/>
    <property type="evidence" value="ECO:0007669"/>
    <property type="project" value="UniProtKB-UniRule"/>
</dbReference>
<evidence type="ECO:0000313" key="3">
    <source>
        <dbReference type="EMBL" id="RIH86861.1"/>
    </source>
</evidence>
<dbReference type="GO" id="GO:0051607">
    <property type="term" value="P:defense response to virus"/>
    <property type="evidence" value="ECO:0007669"/>
    <property type="project" value="UniProtKB-UniRule"/>
</dbReference>
<keyword evidence="2" id="KW-0694">RNA-binding</keyword>
<dbReference type="GO" id="GO:0003723">
    <property type="term" value="F:RNA binding"/>
    <property type="evidence" value="ECO:0007669"/>
    <property type="project" value="UniProtKB-UniRule"/>
</dbReference>
<dbReference type="Pfam" id="PF09704">
    <property type="entry name" value="Cas_Cas5d"/>
    <property type="match status" value="1"/>
</dbReference>
<dbReference type="PIRSF" id="PIRSF029950">
    <property type="entry name" value="Cas_CT1134"/>
    <property type="match status" value="1"/>
</dbReference>
<evidence type="ECO:0000256" key="2">
    <source>
        <dbReference type="PIRNR" id="PIRNR029950"/>
    </source>
</evidence>
<evidence type="ECO:0000313" key="4">
    <source>
        <dbReference type="Proteomes" id="UP000265341"/>
    </source>
</evidence>
<protein>
    <recommendedName>
        <fullName evidence="2">pre-crRNA processing endonuclease</fullName>
        <ecNumber evidence="2">3.1.-.-</ecNumber>
    </recommendedName>
</protein>
<gene>
    <name evidence="3" type="primary">cas5d</name>
    <name evidence="3" type="ORF">Mrose_01570</name>
</gene>
<dbReference type="AlphaFoldDB" id="A0A399EX50"/>
<keyword evidence="2" id="KW-0540">Nuclease</keyword>
<keyword evidence="2" id="KW-0255">Endonuclease</keyword>
<proteinExistence type="inferred from homology"/>
<dbReference type="Gene3D" id="3.30.70.2660">
    <property type="match status" value="1"/>
</dbReference>
<dbReference type="InterPro" id="IPR021124">
    <property type="entry name" value="CRISPR-assoc_prot_Cas5"/>
</dbReference>
<sequence>MRRFSLEVWGELACFTRPEFKVERFSYPVITPSAARGIFDAIYLDFSPEGQRPLMYWQIERIEVLKPVRYIALMRNEVKEKASVRSIQSWMKDPTSFEPIFADATKEDTGQDTKGRTQRQTVALKDVHYRLTAHAVLYQEDHALRQKIEHSFERRARAGQCVYQPYLGCREFAGYFRLVEPGEEAQPVPYSEKIGWMLYDVFDLARPRGPLRTDKGEKPSVSVFEAEVKDGVLEVPPYGSEKVRKGGA</sequence>